<proteinExistence type="predicted"/>
<evidence type="ECO:0000313" key="4">
    <source>
        <dbReference type="Proteomes" id="UP001341840"/>
    </source>
</evidence>
<comment type="caution">
    <text evidence="3">The sequence shown here is derived from an EMBL/GenBank/DDBJ whole genome shotgun (WGS) entry which is preliminary data.</text>
</comment>
<organism evidence="3 4">
    <name type="scientific">Stylosanthes scabra</name>
    <dbReference type="NCBI Taxonomy" id="79078"/>
    <lineage>
        <taxon>Eukaryota</taxon>
        <taxon>Viridiplantae</taxon>
        <taxon>Streptophyta</taxon>
        <taxon>Embryophyta</taxon>
        <taxon>Tracheophyta</taxon>
        <taxon>Spermatophyta</taxon>
        <taxon>Magnoliopsida</taxon>
        <taxon>eudicotyledons</taxon>
        <taxon>Gunneridae</taxon>
        <taxon>Pentapetalae</taxon>
        <taxon>rosids</taxon>
        <taxon>fabids</taxon>
        <taxon>Fabales</taxon>
        <taxon>Fabaceae</taxon>
        <taxon>Papilionoideae</taxon>
        <taxon>50 kb inversion clade</taxon>
        <taxon>dalbergioids sensu lato</taxon>
        <taxon>Dalbergieae</taxon>
        <taxon>Pterocarpus clade</taxon>
        <taxon>Stylosanthes</taxon>
    </lineage>
</organism>
<evidence type="ECO:0000256" key="1">
    <source>
        <dbReference type="SAM" id="Coils"/>
    </source>
</evidence>
<evidence type="ECO:0000256" key="2">
    <source>
        <dbReference type="SAM" id="MobiDB-lite"/>
    </source>
</evidence>
<reference evidence="3 4" key="1">
    <citation type="journal article" date="2023" name="Plants (Basel)">
        <title>Bridging the Gap: Combining Genomics and Transcriptomics Approaches to Understand Stylosanthes scabra, an Orphan Legume from the Brazilian Caatinga.</title>
        <authorList>
            <person name="Ferreira-Neto J.R.C."/>
            <person name="da Silva M.D."/>
            <person name="Binneck E."/>
            <person name="de Melo N.F."/>
            <person name="da Silva R.H."/>
            <person name="de Melo A.L.T.M."/>
            <person name="Pandolfi V."/>
            <person name="Bustamante F.O."/>
            <person name="Brasileiro-Vidal A.C."/>
            <person name="Benko-Iseppon A.M."/>
        </authorList>
    </citation>
    <scope>NUCLEOTIDE SEQUENCE [LARGE SCALE GENOMIC DNA]</scope>
    <source>
        <tissue evidence="3">Leaves</tissue>
    </source>
</reference>
<feature type="non-terminal residue" evidence="3">
    <location>
        <position position="222"/>
    </location>
</feature>
<sequence>MGFIKDPSADLRQKRQKRKVSEASAEDAALGVDSVWEHEVNPIDRAFLVNYNFRAALDAGLMQGPIHEILGPLVGVENAFVAKVKLEKELAATKDQVDVLTAERDSALAAPLLKAKIDSLSEELRVAEGERLSALGRMKEVEEGAKVQAVELQSCRSALEQEKKKKSLAEETGEMVQENFDILMDQTEPTAEDRSVPAAEGKLEVLVVESPEPQVEKVVPEE</sequence>
<dbReference type="Proteomes" id="UP001341840">
    <property type="component" value="Unassembled WGS sequence"/>
</dbReference>
<gene>
    <name evidence="3" type="ORF">PIB30_085846</name>
</gene>
<name>A0ABU6TTQ6_9FABA</name>
<evidence type="ECO:0000313" key="3">
    <source>
        <dbReference type="EMBL" id="MED6151797.1"/>
    </source>
</evidence>
<accession>A0ABU6TTQ6</accession>
<keyword evidence="4" id="KW-1185">Reference proteome</keyword>
<dbReference type="EMBL" id="JASCZI010092068">
    <property type="protein sequence ID" value="MED6151797.1"/>
    <property type="molecule type" value="Genomic_DNA"/>
</dbReference>
<protein>
    <submittedName>
        <fullName evidence="3">Uncharacterized protein</fullName>
    </submittedName>
</protein>
<feature type="coiled-coil region" evidence="1">
    <location>
        <begin position="76"/>
        <end position="172"/>
    </location>
</feature>
<keyword evidence="1" id="KW-0175">Coiled coil</keyword>
<feature type="region of interest" description="Disordered" evidence="2">
    <location>
        <begin position="1"/>
        <end position="23"/>
    </location>
</feature>